<dbReference type="PANTHER" id="PTHR11001:SF2">
    <property type="entry name" value="MITOCHONDRIAL FISSION PROCESS PROTEIN 1"/>
    <property type="match status" value="1"/>
</dbReference>
<gene>
    <name evidence="4" type="ORF">B4U80_11500</name>
</gene>
<comment type="caution">
    <text evidence="4">The sequence shown here is derived from an EMBL/GenBank/DDBJ whole genome shotgun (WGS) entry which is preliminary data.</text>
</comment>
<evidence type="ECO:0000256" key="3">
    <source>
        <dbReference type="ARBA" id="ARBA00029631"/>
    </source>
</evidence>
<dbReference type="Pfam" id="PF10558">
    <property type="entry name" value="MTP18"/>
    <property type="match status" value="2"/>
</dbReference>
<dbReference type="AlphaFoldDB" id="A0A443SMK5"/>
<protein>
    <recommendedName>
        <fullName evidence="2">Mitochondrial fission process protein 1</fullName>
    </recommendedName>
    <alternativeName>
        <fullName evidence="3">Mitochondrial 18 kDa protein</fullName>
    </alternativeName>
</protein>
<sequence length="146" mass="16627">MTFELKGYANEIGEAFRPLVHRNVVRLSYVVAFGYCTADATHKAINVNEKTSHSTYQWKRSFQCGMDALIWQVLASVIIPGFTINRICWATLTILRKFNRIPTSTAKWSAAFVSIASIPLIVKPIDNFVDKLLDNSIRQLYNQNDK</sequence>
<name>A0A443SMK5_9ACAR</name>
<dbReference type="InterPro" id="IPR019560">
    <property type="entry name" value="Mitochondrial_18_kDa_protein"/>
</dbReference>
<reference evidence="4 5" key="1">
    <citation type="journal article" date="2018" name="Gigascience">
        <title>Genomes of trombidid mites reveal novel predicted allergens and laterally-transferred genes associated with secondary metabolism.</title>
        <authorList>
            <person name="Dong X."/>
            <person name="Chaisiri K."/>
            <person name="Xia D."/>
            <person name="Armstrong S.D."/>
            <person name="Fang Y."/>
            <person name="Donnelly M.J."/>
            <person name="Kadowaki T."/>
            <person name="McGarry J.W."/>
            <person name="Darby A.C."/>
            <person name="Makepeace B.L."/>
        </authorList>
    </citation>
    <scope>NUCLEOTIDE SEQUENCE [LARGE SCALE GENOMIC DNA]</scope>
    <source>
        <strain evidence="4">UoL-UT</strain>
    </source>
</reference>
<evidence type="ECO:0000256" key="2">
    <source>
        <dbReference type="ARBA" id="ARBA00017835"/>
    </source>
</evidence>
<evidence type="ECO:0000256" key="1">
    <source>
        <dbReference type="ARBA" id="ARBA00009224"/>
    </source>
</evidence>
<dbReference type="GO" id="GO:0005739">
    <property type="term" value="C:mitochondrion"/>
    <property type="evidence" value="ECO:0007669"/>
    <property type="project" value="TreeGrafter"/>
</dbReference>
<dbReference type="GO" id="GO:0000266">
    <property type="term" value="P:mitochondrial fission"/>
    <property type="evidence" value="ECO:0007669"/>
    <property type="project" value="TreeGrafter"/>
</dbReference>
<dbReference type="Proteomes" id="UP000288716">
    <property type="component" value="Unassembled WGS sequence"/>
</dbReference>
<keyword evidence="5" id="KW-1185">Reference proteome</keyword>
<proteinExistence type="inferred from homology"/>
<dbReference type="EMBL" id="NCKV01001234">
    <property type="protein sequence ID" value="RWS28749.1"/>
    <property type="molecule type" value="Genomic_DNA"/>
</dbReference>
<dbReference type="VEuPathDB" id="VectorBase:LDEU003293"/>
<evidence type="ECO:0000313" key="4">
    <source>
        <dbReference type="EMBL" id="RWS28749.1"/>
    </source>
</evidence>
<dbReference type="PANTHER" id="PTHR11001">
    <property type="entry name" value="MITOCHONDRIAL FISSION PROCESS PROTEIN 1"/>
    <property type="match status" value="1"/>
</dbReference>
<comment type="similarity">
    <text evidence="1">Belongs to the MTFP1 family.</text>
</comment>
<accession>A0A443SMK5</accession>
<dbReference type="OrthoDB" id="424969at2759"/>
<organism evidence="4 5">
    <name type="scientific">Leptotrombidium deliense</name>
    <dbReference type="NCBI Taxonomy" id="299467"/>
    <lineage>
        <taxon>Eukaryota</taxon>
        <taxon>Metazoa</taxon>
        <taxon>Ecdysozoa</taxon>
        <taxon>Arthropoda</taxon>
        <taxon>Chelicerata</taxon>
        <taxon>Arachnida</taxon>
        <taxon>Acari</taxon>
        <taxon>Acariformes</taxon>
        <taxon>Trombidiformes</taxon>
        <taxon>Prostigmata</taxon>
        <taxon>Anystina</taxon>
        <taxon>Parasitengona</taxon>
        <taxon>Trombiculoidea</taxon>
        <taxon>Trombiculidae</taxon>
        <taxon>Leptotrombidium</taxon>
    </lineage>
</organism>
<evidence type="ECO:0000313" key="5">
    <source>
        <dbReference type="Proteomes" id="UP000288716"/>
    </source>
</evidence>